<organism evidence="10 11">
    <name type="scientific">Acanthoscelides obtectus</name>
    <name type="common">Bean weevil</name>
    <name type="synonym">Bruchus obtectus</name>
    <dbReference type="NCBI Taxonomy" id="200917"/>
    <lineage>
        <taxon>Eukaryota</taxon>
        <taxon>Metazoa</taxon>
        <taxon>Ecdysozoa</taxon>
        <taxon>Arthropoda</taxon>
        <taxon>Hexapoda</taxon>
        <taxon>Insecta</taxon>
        <taxon>Pterygota</taxon>
        <taxon>Neoptera</taxon>
        <taxon>Endopterygota</taxon>
        <taxon>Coleoptera</taxon>
        <taxon>Polyphaga</taxon>
        <taxon>Cucujiformia</taxon>
        <taxon>Chrysomeloidea</taxon>
        <taxon>Chrysomelidae</taxon>
        <taxon>Bruchinae</taxon>
        <taxon>Bruchini</taxon>
        <taxon>Acanthoscelides</taxon>
    </lineage>
</organism>
<feature type="domain" description="Pentraxin (PTX)" evidence="9">
    <location>
        <begin position="83"/>
        <end position="301"/>
    </location>
</feature>
<keyword evidence="4" id="KW-1015">Disulfide bond</keyword>
<evidence type="ECO:0000256" key="1">
    <source>
        <dbReference type="ARBA" id="ARBA00001913"/>
    </source>
</evidence>
<evidence type="ECO:0000256" key="5">
    <source>
        <dbReference type="ARBA" id="ARBA00023180"/>
    </source>
</evidence>
<comment type="caution">
    <text evidence="6">Lacks conserved residue(s) required for the propagation of feature annotation.</text>
</comment>
<dbReference type="PANTHER" id="PTHR19277">
    <property type="entry name" value="PENTRAXIN"/>
    <property type="match status" value="1"/>
</dbReference>
<dbReference type="Proteomes" id="UP001152888">
    <property type="component" value="Unassembled WGS sequence"/>
</dbReference>
<dbReference type="PRINTS" id="PR00895">
    <property type="entry name" value="PENTAXIN"/>
</dbReference>
<feature type="region of interest" description="Disordered" evidence="7">
    <location>
        <begin position="346"/>
        <end position="392"/>
    </location>
</feature>
<feature type="chain" id="PRO_5040463514" description="Pentraxin (PTX) domain-containing protein" evidence="8">
    <location>
        <begin position="26"/>
        <end position="545"/>
    </location>
</feature>
<dbReference type="EMBL" id="CAKOFQ010006688">
    <property type="protein sequence ID" value="CAH1960589.1"/>
    <property type="molecule type" value="Genomic_DNA"/>
</dbReference>
<keyword evidence="8" id="KW-0732">Signal</keyword>
<dbReference type="SUPFAM" id="SSF49899">
    <property type="entry name" value="Concanavalin A-like lectins/glucanases"/>
    <property type="match status" value="1"/>
</dbReference>
<proteinExistence type="predicted"/>
<evidence type="ECO:0000256" key="6">
    <source>
        <dbReference type="PROSITE-ProRule" id="PRU01172"/>
    </source>
</evidence>
<dbReference type="OrthoDB" id="8793160at2759"/>
<comment type="cofactor">
    <cofactor evidence="1">
        <name>Ca(2+)</name>
        <dbReference type="ChEBI" id="CHEBI:29108"/>
    </cofactor>
</comment>
<dbReference type="InterPro" id="IPR013320">
    <property type="entry name" value="ConA-like_dom_sf"/>
</dbReference>
<keyword evidence="5" id="KW-0325">Glycoprotein</keyword>
<sequence>MSLCGGVRLTRLATVLAWCILRVRADDWHPFQPGPPEYFGAGSARGHEPNLILDHGYGHHGGISVAGGDHHHHEIGSAGDQCEVYKVGFTQDLYFQYVQYKTDVPDMKEFTLCFWTKFYNHSNDHPIFSYAVDGQPKAILASVSNTDRSSYFTMAVAGHTFYRLNYPLRLNKWYHTCQSWNGKTGEWQIWVNAERVGRGFHNRLVGHTIPGGGIAITGQEQSQLGGGFQEGKGAPKGSGGMLGEVTMLQLYSVALTAGKAHKDHKHHHAHQYDHEGRIITTPAPTTPRARPQVAMHPLLTGGQINRNLRINFAQPETVPGQNYDVQFLNGQFVVNHVAQQFAPKRRVGPAMSEEQQIGGVGGSQPAISSEIGQTLGQGGSDEESESSEEGRSFSSQFFTLGDTPVINSDFNHVQPDMSVESHDLFKRGNGDMEAQPSEKKLAKREYVIGGTIVESPIPSLHLTFEQSLLDGLAGIGQNSEISQKQKQAEEEREPAEAEVKAVLNICDGCDEEPFERALIFGWRTVPKKLYSGAFYKPAKPQCKVF</sequence>
<dbReference type="InterPro" id="IPR051360">
    <property type="entry name" value="Neuronal_Pentraxin_Related"/>
</dbReference>
<dbReference type="AlphaFoldDB" id="A0A9P0JTS4"/>
<dbReference type="GO" id="GO:0046872">
    <property type="term" value="F:metal ion binding"/>
    <property type="evidence" value="ECO:0007669"/>
    <property type="project" value="UniProtKB-KW"/>
</dbReference>
<dbReference type="Gene3D" id="2.60.120.200">
    <property type="match status" value="1"/>
</dbReference>
<reference evidence="10" key="1">
    <citation type="submission" date="2022-03" db="EMBL/GenBank/DDBJ databases">
        <authorList>
            <person name="Sayadi A."/>
        </authorList>
    </citation>
    <scope>NUCLEOTIDE SEQUENCE</scope>
</reference>
<dbReference type="Pfam" id="PF00354">
    <property type="entry name" value="Pentaxin"/>
    <property type="match status" value="1"/>
</dbReference>
<keyword evidence="11" id="KW-1185">Reference proteome</keyword>
<feature type="signal peptide" evidence="8">
    <location>
        <begin position="1"/>
        <end position="25"/>
    </location>
</feature>
<evidence type="ECO:0000313" key="10">
    <source>
        <dbReference type="EMBL" id="CAH1960589.1"/>
    </source>
</evidence>
<feature type="compositionally biased region" description="Polar residues" evidence="7">
    <location>
        <begin position="365"/>
        <end position="374"/>
    </location>
</feature>
<dbReference type="InterPro" id="IPR001759">
    <property type="entry name" value="PTX_dom"/>
</dbReference>
<evidence type="ECO:0000313" key="11">
    <source>
        <dbReference type="Proteomes" id="UP001152888"/>
    </source>
</evidence>
<dbReference type="SMART" id="SM00159">
    <property type="entry name" value="PTX"/>
    <property type="match status" value="1"/>
</dbReference>
<keyword evidence="3" id="KW-0106">Calcium</keyword>
<evidence type="ECO:0000256" key="7">
    <source>
        <dbReference type="SAM" id="MobiDB-lite"/>
    </source>
</evidence>
<evidence type="ECO:0000256" key="2">
    <source>
        <dbReference type="ARBA" id="ARBA00022723"/>
    </source>
</evidence>
<accession>A0A9P0JTS4</accession>
<evidence type="ECO:0000259" key="9">
    <source>
        <dbReference type="PROSITE" id="PS51828"/>
    </source>
</evidence>
<gene>
    <name evidence="10" type="ORF">ACAOBT_LOCUS3698</name>
</gene>
<evidence type="ECO:0000256" key="4">
    <source>
        <dbReference type="ARBA" id="ARBA00023157"/>
    </source>
</evidence>
<name>A0A9P0JTS4_ACAOB</name>
<protein>
    <recommendedName>
        <fullName evidence="9">Pentraxin (PTX) domain-containing protein</fullName>
    </recommendedName>
</protein>
<dbReference type="PANTHER" id="PTHR19277:SF125">
    <property type="entry name" value="B6"/>
    <property type="match status" value="1"/>
</dbReference>
<evidence type="ECO:0000256" key="8">
    <source>
        <dbReference type="SAM" id="SignalP"/>
    </source>
</evidence>
<dbReference type="PROSITE" id="PS51828">
    <property type="entry name" value="PTX_2"/>
    <property type="match status" value="1"/>
</dbReference>
<evidence type="ECO:0000256" key="3">
    <source>
        <dbReference type="ARBA" id="ARBA00022837"/>
    </source>
</evidence>
<keyword evidence="2" id="KW-0479">Metal-binding</keyword>
<comment type="caution">
    <text evidence="10">The sequence shown here is derived from an EMBL/GenBank/DDBJ whole genome shotgun (WGS) entry which is preliminary data.</text>
</comment>